<dbReference type="RefSeq" id="WP_380849391.1">
    <property type="nucleotide sequence ID" value="NZ_JBHSFP010000037.1"/>
</dbReference>
<dbReference type="InterPro" id="IPR009081">
    <property type="entry name" value="PP-bd_ACP"/>
</dbReference>
<dbReference type="SUPFAM" id="SSF47336">
    <property type="entry name" value="ACP-like"/>
    <property type="match status" value="1"/>
</dbReference>
<protein>
    <submittedName>
        <fullName evidence="2">Acyl carrier protein</fullName>
    </submittedName>
</protein>
<evidence type="ECO:0000313" key="3">
    <source>
        <dbReference type="Proteomes" id="UP001596004"/>
    </source>
</evidence>
<comment type="caution">
    <text evidence="2">The sequence shown here is derived from an EMBL/GenBank/DDBJ whole genome shotgun (WGS) entry which is preliminary data.</text>
</comment>
<reference evidence="3" key="1">
    <citation type="journal article" date="2019" name="Int. J. Syst. Evol. Microbiol.">
        <title>The Global Catalogue of Microorganisms (GCM) 10K type strain sequencing project: providing services to taxonomists for standard genome sequencing and annotation.</title>
        <authorList>
            <consortium name="The Broad Institute Genomics Platform"/>
            <consortium name="The Broad Institute Genome Sequencing Center for Infectious Disease"/>
            <person name="Wu L."/>
            <person name="Ma J."/>
        </authorList>
    </citation>
    <scope>NUCLEOTIDE SEQUENCE [LARGE SCALE GENOMIC DNA]</scope>
    <source>
        <strain evidence="3">CGMCC 4.7132</strain>
    </source>
</reference>
<keyword evidence="3" id="KW-1185">Reference proteome</keyword>
<dbReference type="Proteomes" id="UP001596004">
    <property type="component" value="Unassembled WGS sequence"/>
</dbReference>
<dbReference type="PROSITE" id="PS50075">
    <property type="entry name" value="CARRIER"/>
    <property type="match status" value="1"/>
</dbReference>
<dbReference type="Gene3D" id="1.10.1200.10">
    <property type="entry name" value="ACP-like"/>
    <property type="match status" value="1"/>
</dbReference>
<dbReference type="InterPro" id="IPR036736">
    <property type="entry name" value="ACP-like_sf"/>
</dbReference>
<proteinExistence type="predicted"/>
<feature type="domain" description="Carrier" evidence="1">
    <location>
        <begin position="6"/>
        <end position="77"/>
    </location>
</feature>
<dbReference type="Pfam" id="PF00550">
    <property type="entry name" value="PP-binding"/>
    <property type="match status" value="1"/>
</dbReference>
<sequence length="77" mass="8569">MPETDQKSFEILARTVHEVAGVPTAAIRRESLLVEDLGLDSLALVEVMYVLEERLNIAVPEESLADVKTVMDLLDLF</sequence>
<organism evidence="2 3">
    <name type="scientific">Sphaerisporangium dianthi</name>
    <dbReference type="NCBI Taxonomy" id="1436120"/>
    <lineage>
        <taxon>Bacteria</taxon>
        <taxon>Bacillati</taxon>
        <taxon>Actinomycetota</taxon>
        <taxon>Actinomycetes</taxon>
        <taxon>Streptosporangiales</taxon>
        <taxon>Streptosporangiaceae</taxon>
        <taxon>Sphaerisporangium</taxon>
    </lineage>
</organism>
<evidence type="ECO:0000313" key="2">
    <source>
        <dbReference type="EMBL" id="MFC4535912.1"/>
    </source>
</evidence>
<name>A0ABV9CT55_9ACTN</name>
<evidence type="ECO:0000259" key="1">
    <source>
        <dbReference type="PROSITE" id="PS50075"/>
    </source>
</evidence>
<accession>A0ABV9CT55</accession>
<dbReference type="EMBL" id="JBHSFP010000037">
    <property type="protein sequence ID" value="MFC4535912.1"/>
    <property type="molecule type" value="Genomic_DNA"/>
</dbReference>
<gene>
    <name evidence="2" type="ORF">ACFO60_34540</name>
</gene>